<dbReference type="PANTHER" id="PTHR19872">
    <property type="entry name" value="UBIQUITIN LIGASE SPECIFICITY FACTOR/HREP PROTEIN"/>
    <property type="match status" value="1"/>
</dbReference>
<evidence type="ECO:0000256" key="4">
    <source>
        <dbReference type="PROSITE-ProRule" id="PRU00221"/>
    </source>
</evidence>
<accession>A0AAD5THW3</accession>
<feature type="region of interest" description="Disordered" evidence="5">
    <location>
        <begin position="266"/>
        <end position="288"/>
    </location>
</feature>
<dbReference type="Gene3D" id="1.20.1280.50">
    <property type="match status" value="1"/>
</dbReference>
<dbReference type="InterPro" id="IPR036047">
    <property type="entry name" value="F-box-like_dom_sf"/>
</dbReference>
<feature type="repeat" description="WD" evidence="4">
    <location>
        <begin position="226"/>
        <end position="255"/>
    </location>
</feature>
<evidence type="ECO:0000256" key="1">
    <source>
        <dbReference type="ARBA" id="ARBA00022574"/>
    </source>
</evidence>
<keyword evidence="3" id="KW-0833">Ubl conjugation pathway</keyword>
<evidence type="ECO:0000313" key="6">
    <source>
        <dbReference type="EMBL" id="KAJ3177019.1"/>
    </source>
</evidence>
<keyword evidence="1 4" id="KW-0853">WD repeat</keyword>
<evidence type="ECO:0000313" key="7">
    <source>
        <dbReference type="Proteomes" id="UP001212152"/>
    </source>
</evidence>
<proteinExistence type="predicted"/>
<keyword evidence="2" id="KW-0677">Repeat</keyword>
<evidence type="ECO:0000256" key="3">
    <source>
        <dbReference type="ARBA" id="ARBA00022786"/>
    </source>
</evidence>
<reference evidence="6" key="1">
    <citation type="submission" date="2020-05" db="EMBL/GenBank/DDBJ databases">
        <title>Phylogenomic resolution of chytrid fungi.</title>
        <authorList>
            <person name="Stajich J.E."/>
            <person name="Amses K."/>
            <person name="Simmons R."/>
            <person name="Seto K."/>
            <person name="Myers J."/>
            <person name="Bonds A."/>
            <person name="Quandt C.A."/>
            <person name="Barry K."/>
            <person name="Liu P."/>
            <person name="Grigoriev I."/>
            <person name="Longcore J.E."/>
            <person name="James T.Y."/>
        </authorList>
    </citation>
    <scope>NUCLEOTIDE SEQUENCE</scope>
    <source>
        <strain evidence="6">JEL0379</strain>
    </source>
</reference>
<dbReference type="SUPFAM" id="SSF81383">
    <property type="entry name" value="F-box domain"/>
    <property type="match status" value="1"/>
</dbReference>
<dbReference type="Gene3D" id="2.130.10.10">
    <property type="entry name" value="YVTN repeat-like/Quinoprotein amine dehydrogenase"/>
    <property type="match status" value="2"/>
</dbReference>
<protein>
    <recommendedName>
        <fullName evidence="8">WD40 repeat-like protein</fullName>
    </recommendedName>
</protein>
<dbReference type="PROSITE" id="PS50082">
    <property type="entry name" value="WD_REPEATS_2"/>
    <property type="match status" value="2"/>
</dbReference>
<organism evidence="6 7">
    <name type="scientific">Geranomyces variabilis</name>
    <dbReference type="NCBI Taxonomy" id="109894"/>
    <lineage>
        <taxon>Eukaryota</taxon>
        <taxon>Fungi</taxon>
        <taxon>Fungi incertae sedis</taxon>
        <taxon>Chytridiomycota</taxon>
        <taxon>Chytridiomycota incertae sedis</taxon>
        <taxon>Chytridiomycetes</taxon>
        <taxon>Spizellomycetales</taxon>
        <taxon>Powellomycetaceae</taxon>
        <taxon>Geranomyces</taxon>
    </lineage>
</organism>
<feature type="repeat" description="WD" evidence="4">
    <location>
        <begin position="303"/>
        <end position="342"/>
    </location>
</feature>
<sequence>MSSTPANSDLDLDRHLFEAIRTFPRLPPARRHAALLALFHQCDPVDMSFIAKVYPRLHRDFLRLLPTTAVHIILRLCAPRDFCTIVRVSPVWFDRVNDLTLWESLYGRVGLGALVSRCYRPAEGMRGNAQRLDAFERWVRGELTCRRFRAHGSGVVALSVDDGMVVTTGVDKTIRVHDGRTGESVRTYTGHEFTCVHISGKMLVSGSADGTLRLYASATGKLEQELPGHTSGITIVKLRGQTAVTGSTDQTLKIWVIPKLLTTQAVPRDGSSSKSDRRTEQSLHAQNTTEAALAEKAACVRTLAGHETAIKCLDFAAGILVSGDISGALRVWHIASGNCLGVFTVTPGAGPPTFYAFRKQENTAPKAATASRRHDALSSVNFDGASLLFTTLSGRLFLYNVIKPAEAASYEESREWAGAAGTFTINQALNWGSGSGEAAVDTLNLPAVHILPPRSGDSIPVPRPRTPAGGGTWALCSQLDEWRIIAGGSDGSCVVWNHFTGKRVYALKGTKLIKGDTGADTLTLRRSPGTEEHDSDGDANGNIKAITGVAFDTQRIYAACMSGYIRVWECIDGRKHA</sequence>
<dbReference type="Proteomes" id="UP001212152">
    <property type="component" value="Unassembled WGS sequence"/>
</dbReference>
<dbReference type="InterPro" id="IPR001680">
    <property type="entry name" value="WD40_rpt"/>
</dbReference>
<dbReference type="SUPFAM" id="SSF50978">
    <property type="entry name" value="WD40 repeat-like"/>
    <property type="match status" value="1"/>
</dbReference>
<dbReference type="InterPro" id="IPR015943">
    <property type="entry name" value="WD40/YVTN_repeat-like_dom_sf"/>
</dbReference>
<evidence type="ECO:0000256" key="2">
    <source>
        <dbReference type="ARBA" id="ARBA00022737"/>
    </source>
</evidence>
<gene>
    <name evidence="6" type="ORF">HDU87_004735</name>
</gene>
<keyword evidence="7" id="KW-1185">Reference proteome</keyword>
<dbReference type="AlphaFoldDB" id="A0AAD5THW3"/>
<dbReference type="SMART" id="SM00320">
    <property type="entry name" value="WD40"/>
    <property type="match status" value="6"/>
</dbReference>
<dbReference type="Pfam" id="PF00400">
    <property type="entry name" value="WD40"/>
    <property type="match status" value="4"/>
</dbReference>
<dbReference type="PANTHER" id="PTHR19872:SF9">
    <property type="entry name" value="UBIQUITIN-BINDING SDF UBIQUITIN LIGASE COMPLEX SUBUNIT"/>
    <property type="match status" value="1"/>
</dbReference>
<evidence type="ECO:0008006" key="8">
    <source>
        <dbReference type="Google" id="ProtNLM"/>
    </source>
</evidence>
<evidence type="ECO:0000256" key="5">
    <source>
        <dbReference type="SAM" id="MobiDB-lite"/>
    </source>
</evidence>
<dbReference type="EMBL" id="JADGJQ010000036">
    <property type="protein sequence ID" value="KAJ3177019.1"/>
    <property type="molecule type" value="Genomic_DNA"/>
</dbReference>
<comment type="caution">
    <text evidence="6">The sequence shown here is derived from an EMBL/GenBank/DDBJ whole genome shotgun (WGS) entry which is preliminary data.</text>
</comment>
<dbReference type="InterPro" id="IPR051075">
    <property type="entry name" value="SCF_subunit_WD-repeat"/>
</dbReference>
<name>A0AAD5THW3_9FUNG</name>
<dbReference type="InterPro" id="IPR036322">
    <property type="entry name" value="WD40_repeat_dom_sf"/>
</dbReference>